<name>A0A942UZU8_9FIRM</name>
<dbReference type="RefSeq" id="WP_203367737.1">
    <property type="nucleotide sequence ID" value="NZ_WSFT01000053.1"/>
</dbReference>
<keyword evidence="2" id="KW-1185">Reference proteome</keyword>
<sequence>MSIRKLVKDTLSHAEILNLTSNGYVYFLKKSQDVQPPYVTYRIYDEGGEDWTENREVATNYYVQVDIFSKGSYSELERLIKEKMINACFIRTASVDLYEEETELYHKAIRFLFTQNNI</sequence>
<dbReference type="GO" id="GO:0006508">
    <property type="term" value="P:proteolysis"/>
    <property type="evidence" value="ECO:0007669"/>
    <property type="project" value="UniProtKB-KW"/>
</dbReference>
<proteinExistence type="predicted"/>
<dbReference type="EMBL" id="WSFT01000053">
    <property type="protein sequence ID" value="MBS4539824.1"/>
    <property type="molecule type" value="Genomic_DNA"/>
</dbReference>
<dbReference type="AlphaFoldDB" id="A0A942UZU8"/>
<accession>A0A942UZU8</accession>
<gene>
    <name evidence="1" type="ORF">GOQ27_15220</name>
</gene>
<dbReference type="GO" id="GO:0008233">
    <property type="term" value="F:peptidase activity"/>
    <property type="evidence" value="ECO:0007669"/>
    <property type="project" value="UniProtKB-KW"/>
</dbReference>
<evidence type="ECO:0000313" key="1">
    <source>
        <dbReference type="EMBL" id="MBS4539824.1"/>
    </source>
</evidence>
<evidence type="ECO:0000313" key="2">
    <source>
        <dbReference type="Proteomes" id="UP000724672"/>
    </source>
</evidence>
<comment type="caution">
    <text evidence="1">The sequence shown here is derived from an EMBL/GenBank/DDBJ whole genome shotgun (WGS) entry which is preliminary data.</text>
</comment>
<dbReference type="Proteomes" id="UP000724672">
    <property type="component" value="Unassembled WGS sequence"/>
</dbReference>
<organism evidence="1 2">
    <name type="scientific">Anaeromonas frigoriresistens</name>
    <dbReference type="NCBI Taxonomy" id="2683708"/>
    <lineage>
        <taxon>Bacteria</taxon>
        <taxon>Bacillati</taxon>
        <taxon>Bacillota</taxon>
        <taxon>Tissierellia</taxon>
        <taxon>Tissierellales</taxon>
        <taxon>Thermohalobacteraceae</taxon>
        <taxon>Anaeromonas</taxon>
    </lineage>
</organism>
<reference evidence="1" key="1">
    <citation type="submission" date="2019-12" db="EMBL/GenBank/DDBJ databases">
        <title>Clostridiaceae gen. nov. sp. nov., isolated from sediment in Xinjiang, China.</title>
        <authorList>
            <person name="Zhang R."/>
        </authorList>
    </citation>
    <scope>NUCLEOTIDE SEQUENCE</scope>
    <source>
        <strain evidence="1">D2Q-11</strain>
    </source>
</reference>
<keyword evidence="1" id="KW-0645">Protease</keyword>
<keyword evidence="1" id="KW-0378">Hydrolase</keyword>
<protein>
    <submittedName>
        <fullName evidence="1">Prohead protease</fullName>
    </submittedName>
</protein>